<keyword evidence="8" id="KW-1185">Reference proteome</keyword>
<dbReference type="InterPro" id="IPR004752">
    <property type="entry name" value="AmpG_permease/AT-1"/>
</dbReference>
<feature type="transmembrane region" description="Helical" evidence="6">
    <location>
        <begin position="46"/>
        <end position="70"/>
    </location>
</feature>
<accession>A0A443S804</accession>
<feature type="region of interest" description="Disordered" evidence="5">
    <location>
        <begin position="1"/>
        <end position="23"/>
    </location>
</feature>
<feature type="transmembrane region" description="Helical" evidence="6">
    <location>
        <begin position="175"/>
        <end position="193"/>
    </location>
</feature>
<sequence length="376" mass="42875">MKNSQRKISVTDSENGSREGKPIQEMQQMRLQKESNPGLRGDYMNLFLLLGLYFLQGIPLGIIDAVPLILVNKGVTYEKQALYSFVGWPFSIKLLWAPIIDSFYSPRFGRRKSWFIPVQYSIGLTMIAFSFATDHILGNTESQTGISTENIMGFAASDAVTKLKLVEFGLKRETYGLLKMPLIPLQIIAPWIVTKLATKKPMRTFYYSYPFRLMIAVVNCLFLWATAVLVQENNSFPVYYYVIAIFVFTLEMLASYFTGITLWAFMARVSDPAIGGTYMTLLTTLSNLGGTWTSTAAIYFVKLLSFQWCPEKSYFCGITNSTLNTTTMTNVTNTVIENEPFIDGYYVENSIIWMCLIYECLKWLESVPKSLWRCKK</sequence>
<dbReference type="PANTHER" id="PTHR12778">
    <property type="entry name" value="SOLUTE CARRIER FAMILY 33 ACETYL-COA TRANSPORTER -RELATED"/>
    <property type="match status" value="1"/>
</dbReference>
<dbReference type="STRING" id="299467.A0A443S804"/>
<dbReference type="PANTHER" id="PTHR12778:SF9">
    <property type="entry name" value="ACETYL-COENZYME A TRANSPORTER 1"/>
    <property type="match status" value="1"/>
</dbReference>
<keyword evidence="3 6" id="KW-1133">Transmembrane helix</keyword>
<dbReference type="SUPFAM" id="SSF103473">
    <property type="entry name" value="MFS general substrate transporter"/>
    <property type="match status" value="1"/>
</dbReference>
<dbReference type="VEuPathDB" id="VectorBase:LDEU008368"/>
<dbReference type="Proteomes" id="UP000288716">
    <property type="component" value="Unassembled WGS sequence"/>
</dbReference>
<protein>
    <submittedName>
        <fullName evidence="7">Acetyl-coenzyme A transporter 1-like protein</fullName>
    </submittedName>
</protein>
<evidence type="ECO:0000313" key="8">
    <source>
        <dbReference type="Proteomes" id="UP000288716"/>
    </source>
</evidence>
<reference evidence="7 8" key="1">
    <citation type="journal article" date="2018" name="Gigascience">
        <title>Genomes of trombidid mites reveal novel predicted allergens and laterally-transferred genes associated with secondary metabolism.</title>
        <authorList>
            <person name="Dong X."/>
            <person name="Chaisiri K."/>
            <person name="Xia D."/>
            <person name="Armstrong S.D."/>
            <person name="Fang Y."/>
            <person name="Donnelly M.J."/>
            <person name="Kadowaki T."/>
            <person name="McGarry J.W."/>
            <person name="Darby A.C."/>
            <person name="Makepeace B.L."/>
        </authorList>
    </citation>
    <scope>NUCLEOTIDE SEQUENCE [LARGE SCALE GENOMIC DNA]</scope>
    <source>
        <strain evidence="7">UoL-UT</strain>
    </source>
</reference>
<feature type="transmembrane region" description="Helical" evidence="6">
    <location>
        <begin position="82"/>
        <end position="101"/>
    </location>
</feature>
<evidence type="ECO:0000256" key="1">
    <source>
        <dbReference type="ARBA" id="ARBA00004141"/>
    </source>
</evidence>
<keyword evidence="2 6" id="KW-0812">Transmembrane</keyword>
<name>A0A443S804_9ACAR</name>
<evidence type="ECO:0000256" key="3">
    <source>
        <dbReference type="ARBA" id="ARBA00022989"/>
    </source>
</evidence>
<keyword evidence="4 6" id="KW-0472">Membrane</keyword>
<dbReference type="AlphaFoldDB" id="A0A443S804"/>
<evidence type="ECO:0000256" key="2">
    <source>
        <dbReference type="ARBA" id="ARBA00022692"/>
    </source>
</evidence>
<feature type="compositionally biased region" description="Polar residues" evidence="5">
    <location>
        <begin position="1"/>
        <end position="14"/>
    </location>
</feature>
<comment type="subcellular location">
    <subcellularLocation>
        <location evidence="1">Membrane</location>
        <topology evidence="1">Multi-pass membrane protein</topology>
    </subcellularLocation>
</comment>
<dbReference type="EMBL" id="NCKV01006077">
    <property type="protein sequence ID" value="RWS23672.1"/>
    <property type="molecule type" value="Genomic_DNA"/>
</dbReference>
<gene>
    <name evidence="7" type="ORF">B4U80_07778</name>
</gene>
<dbReference type="Pfam" id="PF13000">
    <property type="entry name" value="Acatn"/>
    <property type="match status" value="2"/>
</dbReference>
<dbReference type="GO" id="GO:0016020">
    <property type="term" value="C:membrane"/>
    <property type="evidence" value="ECO:0007669"/>
    <property type="project" value="UniProtKB-SubCell"/>
</dbReference>
<feature type="transmembrane region" description="Helical" evidence="6">
    <location>
        <begin position="113"/>
        <end position="132"/>
    </location>
</feature>
<proteinExistence type="predicted"/>
<dbReference type="OrthoDB" id="6415790at2759"/>
<feature type="transmembrane region" description="Helical" evidence="6">
    <location>
        <begin position="238"/>
        <end position="266"/>
    </location>
</feature>
<evidence type="ECO:0000256" key="6">
    <source>
        <dbReference type="SAM" id="Phobius"/>
    </source>
</evidence>
<feature type="transmembrane region" description="Helical" evidence="6">
    <location>
        <begin position="205"/>
        <end position="226"/>
    </location>
</feature>
<dbReference type="InterPro" id="IPR024371">
    <property type="entry name" value="AcetylCoA_trans_1-like"/>
</dbReference>
<evidence type="ECO:0000256" key="5">
    <source>
        <dbReference type="SAM" id="MobiDB-lite"/>
    </source>
</evidence>
<comment type="caution">
    <text evidence="7">The sequence shown here is derived from an EMBL/GenBank/DDBJ whole genome shotgun (WGS) entry which is preliminary data.</text>
</comment>
<evidence type="ECO:0000256" key="4">
    <source>
        <dbReference type="ARBA" id="ARBA00023136"/>
    </source>
</evidence>
<organism evidence="7 8">
    <name type="scientific">Leptotrombidium deliense</name>
    <dbReference type="NCBI Taxonomy" id="299467"/>
    <lineage>
        <taxon>Eukaryota</taxon>
        <taxon>Metazoa</taxon>
        <taxon>Ecdysozoa</taxon>
        <taxon>Arthropoda</taxon>
        <taxon>Chelicerata</taxon>
        <taxon>Arachnida</taxon>
        <taxon>Acari</taxon>
        <taxon>Acariformes</taxon>
        <taxon>Trombidiformes</taxon>
        <taxon>Prostigmata</taxon>
        <taxon>Anystina</taxon>
        <taxon>Parasitengona</taxon>
        <taxon>Trombiculoidea</taxon>
        <taxon>Trombiculidae</taxon>
        <taxon>Leptotrombidium</taxon>
    </lineage>
</organism>
<dbReference type="InterPro" id="IPR036259">
    <property type="entry name" value="MFS_trans_sf"/>
</dbReference>
<dbReference type="GO" id="GO:0008521">
    <property type="term" value="F:acetyl-CoA transmembrane transporter activity"/>
    <property type="evidence" value="ECO:0007669"/>
    <property type="project" value="InterPro"/>
</dbReference>
<evidence type="ECO:0000313" key="7">
    <source>
        <dbReference type="EMBL" id="RWS23672.1"/>
    </source>
</evidence>
<dbReference type="GO" id="GO:0035348">
    <property type="term" value="P:acetyl-CoA transmembrane transport"/>
    <property type="evidence" value="ECO:0007669"/>
    <property type="project" value="InterPro"/>
</dbReference>